<evidence type="ECO:0000256" key="2">
    <source>
        <dbReference type="SAM" id="MobiDB-lite"/>
    </source>
</evidence>
<proteinExistence type="inferred from homology"/>
<protein>
    <submittedName>
        <fullName evidence="4">YkoF-like protein</fullName>
    </submittedName>
</protein>
<dbReference type="Gene3D" id="3.30.70.930">
    <property type="match status" value="1"/>
</dbReference>
<dbReference type="SUPFAM" id="SSF89957">
    <property type="entry name" value="MTH1187/YkoF-like"/>
    <property type="match status" value="1"/>
</dbReference>
<feature type="region of interest" description="Disordered" evidence="2">
    <location>
        <begin position="79"/>
        <end position="204"/>
    </location>
</feature>
<dbReference type="PANTHER" id="PTHR33777:SF1">
    <property type="entry name" value="UPF0045 PROTEIN ECM15"/>
    <property type="match status" value="1"/>
</dbReference>
<comment type="similarity">
    <text evidence="1">Belongs to the UPF0045 family.</text>
</comment>
<dbReference type="AlphaFoldDB" id="A0AAE0IZL3"/>
<feature type="domain" description="Thiamine-binding protein" evidence="3">
    <location>
        <begin position="13"/>
        <end position="104"/>
    </location>
</feature>
<sequence length="204" mass="22411">MYANIKTPATCYVDFCLIPIGTHNVSVAQEVADVQRLLKDSGLFYTMHSAGTTVEGSWDEVMKVVGQAHSVVHQGGVKRVQTSMRVGTRTDKSQTAADKVKRIEDILSQDTVHHHHEHDNDDEDNKTQDGKNEFSDSDDDSDGGGRSDRDNGNNNNHNNNSNNNNRNTNSNDNGSRGSNKGSKRSQSPTPDVIDKGFSNGYSEF</sequence>
<dbReference type="Proteomes" id="UP001286456">
    <property type="component" value="Unassembled WGS sequence"/>
</dbReference>
<dbReference type="InterPro" id="IPR051614">
    <property type="entry name" value="UPF0045_domain"/>
</dbReference>
<evidence type="ECO:0000313" key="5">
    <source>
        <dbReference type="Proteomes" id="UP001286456"/>
    </source>
</evidence>
<evidence type="ECO:0000256" key="1">
    <source>
        <dbReference type="ARBA" id="ARBA00010272"/>
    </source>
</evidence>
<reference evidence="4" key="2">
    <citation type="submission" date="2023-06" db="EMBL/GenBank/DDBJ databases">
        <authorList>
            <consortium name="Lawrence Berkeley National Laboratory"/>
            <person name="Haridas S."/>
            <person name="Hensen N."/>
            <person name="Bonometti L."/>
            <person name="Westerberg I."/>
            <person name="Brannstrom I.O."/>
            <person name="Guillou S."/>
            <person name="Cros-Aarteil S."/>
            <person name="Calhoun S."/>
            <person name="Kuo A."/>
            <person name="Mondo S."/>
            <person name="Pangilinan J."/>
            <person name="Riley R."/>
            <person name="Labutti K."/>
            <person name="Andreopoulos B."/>
            <person name="Lipzen A."/>
            <person name="Chen C."/>
            <person name="Yanf M."/>
            <person name="Daum C."/>
            <person name="Ng V."/>
            <person name="Clum A."/>
            <person name="Steindorff A."/>
            <person name="Ohm R."/>
            <person name="Martin F."/>
            <person name="Silar P."/>
            <person name="Natvig D."/>
            <person name="Lalanne C."/>
            <person name="Gautier V."/>
            <person name="Ament-Velasquez S.L."/>
            <person name="Kruys A."/>
            <person name="Hutchinson M.I."/>
            <person name="Powell A.J."/>
            <person name="Barry K."/>
            <person name="Miller A.N."/>
            <person name="Grigoriev I.V."/>
            <person name="Debuchy R."/>
            <person name="Gladieux P."/>
            <person name="Thoren M.H."/>
            <person name="Johannesson H."/>
        </authorList>
    </citation>
    <scope>NUCLEOTIDE SEQUENCE</scope>
    <source>
        <strain evidence="4">SMH4131-1</strain>
    </source>
</reference>
<comment type="caution">
    <text evidence="4">The sequence shown here is derived from an EMBL/GenBank/DDBJ whole genome shotgun (WGS) entry which is preliminary data.</text>
</comment>
<dbReference type="PANTHER" id="PTHR33777">
    <property type="entry name" value="UPF0045 PROTEIN ECM15"/>
    <property type="match status" value="1"/>
</dbReference>
<reference evidence="4" key="1">
    <citation type="journal article" date="2023" name="Mol. Phylogenet. Evol.">
        <title>Genome-scale phylogeny and comparative genomics of the fungal order Sordariales.</title>
        <authorList>
            <person name="Hensen N."/>
            <person name="Bonometti L."/>
            <person name="Westerberg I."/>
            <person name="Brannstrom I.O."/>
            <person name="Guillou S."/>
            <person name="Cros-Aarteil S."/>
            <person name="Calhoun S."/>
            <person name="Haridas S."/>
            <person name="Kuo A."/>
            <person name="Mondo S."/>
            <person name="Pangilinan J."/>
            <person name="Riley R."/>
            <person name="LaButti K."/>
            <person name="Andreopoulos B."/>
            <person name="Lipzen A."/>
            <person name="Chen C."/>
            <person name="Yan M."/>
            <person name="Daum C."/>
            <person name="Ng V."/>
            <person name="Clum A."/>
            <person name="Steindorff A."/>
            <person name="Ohm R.A."/>
            <person name="Martin F."/>
            <person name="Silar P."/>
            <person name="Natvig D.O."/>
            <person name="Lalanne C."/>
            <person name="Gautier V."/>
            <person name="Ament-Velasquez S.L."/>
            <person name="Kruys A."/>
            <person name="Hutchinson M.I."/>
            <person name="Powell A.J."/>
            <person name="Barry K."/>
            <person name="Miller A.N."/>
            <person name="Grigoriev I.V."/>
            <person name="Debuchy R."/>
            <person name="Gladieux P."/>
            <person name="Hiltunen Thoren M."/>
            <person name="Johannesson H."/>
        </authorList>
    </citation>
    <scope>NUCLEOTIDE SEQUENCE</scope>
    <source>
        <strain evidence="4">SMH4131-1</strain>
    </source>
</reference>
<accession>A0AAE0IZL3</accession>
<feature type="compositionally biased region" description="Low complexity" evidence="2">
    <location>
        <begin position="152"/>
        <end position="180"/>
    </location>
</feature>
<dbReference type="InterPro" id="IPR002767">
    <property type="entry name" value="Thiamine_BP"/>
</dbReference>
<keyword evidence="5" id="KW-1185">Reference proteome</keyword>
<feature type="compositionally biased region" description="Basic and acidic residues" evidence="2">
    <location>
        <begin position="88"/>
        <end position="105"/>
    </location>
</feature>
<organism evidence="4 5">
    <name type="scientific">Cercophora scortea</name>
    <dbReference type="NCBI Taxonomy" id="314031"/>
    <lineage>
        <taxon>Eukaryota</taxon>
        <taxon>Fungi</taxon>
        <taxon>Dikarya</taxon>
        <taxon>Ascomycota</taxon>
        <taxon>Pezizomycotina</taxon>
        <taxon>Sordariomycetes</taxon>
        <taxon>Sordariomycetidae</taxon>
        <taxon>Sordariales</taxon>
        <taxon>Lasiosphaeriaceae</taxon>
        <taxon>Cercophora</taxon>
    </lineage>
</organism>
<gene>
    <name evidence="4" type="ORF">B0T19DRAFT_138412</name>
</gene>
<dbReference type="GO" id="GO:0005829">
    <property type="term" value="C:cytosol"/>
    <property type="evidence" value="ECO:0007669"/>
    <property type="project" value="TreeGrafter"/>
</dbReference>
<feature type="compositionally biased region" description="Basic and acidic residues" evidence="2">
    <location>
        <begin position="125"/>
        <end position="134"/>
    </location>
</feature>
<dbReference type="EMBL" id="JAUEPO010000002">
    <property type="protein sequence ID" value="KAK3333820.1"/>
    <property type="molecule type" value="Genomic_DNA"/>
</dbReference>
<evidence type="ECO:0000259" key="3">
    <source>
        <dbReference type="Pfam" id="PF01910"/>
    </source>
</evidence>
<name>A0AAE0IZL3_9PEZI</name>
<dbReference type="InterPro" id="IPR029756">
    <property type="entry name" value="MTH1187/YkoF-like"/>
</dbReference>
<dbReference type="Pfam" id="PF01910">
    <property type="entry name" value="Thiamine_BP"/>
    <property type="match status" value="1"/>
</dbReference>
<dbReference type="NCBIfam" id="TIGR00106">
    <property type="entry name" value="MTH1187 family thiamine-binding protein"/>
    <property type="match status" value="1"/>
</dbReference>
<evidence type="ECO:0000313" key="4">
    <source>
        <dbReference type="EMBL" id="KAK3333820.1"/>
    </source>
</evidence>